<feature type="compositionally biased region" description="Low complexity" evidence="1">
    <location>
        <begin position="1"/>
        <end position="17"/>
    </location>
</feature>
<feature type="compositionally biased region" description="Low complexity" evidence="1">
    <location>
        <begin position="87"/>
        <end position="113"/>
    </location>
</feature>
<dbReference type="EMBL" id="CDSF01000035">
    <property type="protein sequence ID" value="CEO95886.1"/>
    <property type="molecule type" value="Genomic_DNA"/>
</dbReference>
<feature type="region of interest" description="Disordered" evidence="1">
    <location>
        <begin position="376"/>
        <end position="400"/>
    </location>
</feature>
<sequence length="400" mass="41563">MAGPGSSLSSSSSSSSSATPMLPPVPALAGGSCRRRCRPAFIGGPPEPSPGAERAGTAAVVPPAAAAVQLALSPSLPAILVHPLPSSAQERSPASSSPAVPFSPLPSSASLPGAPSPLTSPLPVPRVPRHQQQRRPSRSDQLVRFGDLLFARAPALSKPVFRQSTESAPALSSSSGATEPVQASLPAVTAFMESLLTKVAALNEKMERVASTLQVVAGTGSLPGQRAAAHAPDIVGAGRARGCSTSSSSDTVEAAAERAAAATASSSGTRGGRDKVTDGVLHPSWPAWKAAAYAFVNDLDKVDLTGCGETRRRRVADACFWRDLLLTQRFAPDGRLPPPTLPPRLAGGSTLPESTRQVNMYFQRAEGVAIRWIRRQTPKPGDSGAKRRKFTTNFQSLRRT</sequence>
<keyword evidence="3" id="KW-1185">Reference proteome</keyword>
<evidence type="ECO:0000256" key="1">
    <source>
        <dbReference type="SAM" id="MobiDB-lite"/>
    </source>
</evidence>
<evidence type="ECO:0000313" key="3">
    <source>
        <dbReference type="Proteomes" id="UP000039324"/>
    </source>
</evidence>
<reference evidence="2 3" key="1">
    <citation type="submission" date="2015-02" db="EMBL/GenBank/DDBJ databases">
        <authorList>
            <person name="Chooi Y.-H."/>
        </authorList>
    </citation>
    <scope>NUCLEOTIDE SEQUENCE [LARGE SCALE GENOMIC DNA]</scope>
    <source>
        <strain evidence="2">E3</strain>
    </source>
</reference>
<feature type="non-terminal residue" evidence="2">
    <location>
        <position position="400"/>
    </location>
</feature>
<feature type="region of interest" description="Disordered" evidence="1">
    <location>
        <begin position="87"/>
        <end position="140"/>
    </location>
</feature>
<feature type="compositionally biased region" description="Polar residues" evidence="1">
    <location>
        <begin position="391"/>
        <end position="400"/>
    </location>
</feature>
<name>A0A0G4IKV4_PLABS</name>
<feature type="compositionally biased region" description="Pro residues" evidence="1">
    <location>
        <begin position="114"/>
        <end position="126"/>
    </location>
</feature>
<feature type="region of interest" description="Disordered" evidence="1">
    <location>
        <begin position="239"/>
        <end position="275"/>
    </location>
</feature>
<dbReference type="AlphaFoldDB" id="A0A0G4IKV4"/>
<proteinExistence type="predicted"/>
<gene>
    <name evidence="2" type="ORF">PBRA_004599</name>
</gene>
<feature type="compositionally biased region" description="Low complexity" evidence="1">
    <location>
        <begin position="253"/>
        <end position="268"/>
    </location>
</feature>
<organism evidence="2 3">
    <name type="scientific">Plasmodiophora brassicae</name>
    <name type="common">Clubroot disease agent</name>
    <dbReference type="NCBI Taxonomy" id="37360"/>
    <lineage>
        <taxon>Eukaryota</taxon>
        <taxon>Sar</taxon>
        <taxon>Rhizaria</taxon>
        <taxon>Endomyxa</taxon>
        <taxon>Phytomyxea</taxon>
        <taxon>Plasmodiophorida</taxon>
        <taxon>Plasmodiophoridae</taxon>
        <taxon>Plasmodiophora</taxon>
    </lineage>
</organism>
<feature type="compositionally biased region" description="Basic residues" evidence="1">
    <location>
        <begin position="127"/>
        <end position="136"/>
    </location>
</feature>
<accession>A0A0G4IKV4</accession>
<dbReference type="Proteomes" id="UP000039324">
    <property type="component" value="Unassembled WGS sequence"/>
</dbReference>
<evidence type="ECO:0000313" key="2">
    <source>
        <dbReference type="EMBL" id="CEO95886.1"/>
    </source>
</evidence>
<feature type="region of interest" description="Disordered" evidence="1">
    <location>
        <begin position="1"/>
        <end position="58"/>
    </location>
</feature>
<protein>
    <submittedName>
        <fullName evidence="2">Uncharacterized protein</fullName>
    </submittedName>
</protein>